<dbReference type="GO" id="GO:0017000">
    <property type="term" value="P:antibiotic biosynthetic process"/>
    <property type="evidence" value="ECO:0007669"/>
    <property type="project" value="UniProtKB-KW"/>
</dbReference>
<dbReference type="EMBL" id="BMVB01000006">
    <property type="protein sequence ID" value="GHC47315.1"/>
    <property type="molecule type" value="Genomic_DNA"/>
</dbReference>
<dbReference type="PROSITE" id="PS00606">
    <property type="entry name" value="KS3_1"/>
    <property type="match status" value="1"/>
</dbReference>
<feature type="region of interest" description="Disordered" evidence="8">
    <location>
        <begin position="526"/>
        <end position="560"/>
    </location>
</feature>
<dbReference type="Pfam" id="PF00698">
    <property type="entry name" value="Acyl_transf_1"/>
    <property type="match status" value="1"/>
</dbReference>
<evidence type="ECO:0000256" key="2">
    <source>
        <dbReference type="ARBA" id="ARBA00022450"/>
    </source>
</evidence>
<dbReference type="InterPro" id="IPR014031">
    <property type="entry name" value="Ketoacyl_synth_C"/>
</dbReference>
<evidence type="ECO:0000259" key="9">
    <source>
        <dbReference type="PROSITE" id="PS50075"/>
    </source>
</evidence>
<dbReference type="InterPro" id="IPR014030">
    <property type="entry name" value="Ketoacyl_synth_N"/>
</dbReference>
<feature type="compositionally biased region" description="Basic and acidic residues" evidence="8">
    <location>
        <begin position="646"/>
        <end position="657"/>
    </location>
</feature>
<dbReference type="SUPFAM" id="SSF56801">
    <property type="entry name" value="Acetyl-CoA synthetase-like"/>
    <property type="match status" value="2"/>
</dbReference>
<dbReference type="InterPro" id="IPR001227">
    <property type="entry name" value="Ac_transferase_dom_sf"/>
</dbReference>
<dbReference type="InterPro" id="IPR024011">
    <property type="entry name" value="Biosynth_lucif-like_mOase_dom"/>
</dbReference>
<dbReference type="InterPro" id="IPR000873">
    <property type="entry name" value="AMP-dep_synth/lig_dom"/>
</dbReference>
<accession>A0A918WFT0</accession>
<dbReference type="Proteomes" id="UP000646244">
    <property type="component" value="Unassembled WGS sequence"/>
</dbReference>
<dbReference type="Gene3D" id="3.30.300.30">
    <property type="match status" value="2"/>
</dbReference>
<dbReference type="Gene3D" id="3.20.20.30">
    <property type="entry name" value="Luciferase-like domain"/>
    <property type="match status" value="1"/>
</dbReference>
<dbReference type="GO" id="GO:0031177">
    <property type="term" value="F:phosphopantetheine binding"/>
    <property type="evidence" value="ECO:0007669"/>
    <property type="project" value="InterPro"/>
</dbReference>
<dbReference type="Gene3D" id="3.40.50.12780">
    <property type="entry name" value="N-terminal domain of ligase-like"/>
    <property type="match status" value="2"/>
</dbReference>
<dbReference type="InterPro" id="IPR036736">
    <property type="entry name" value="ACP-like_sf"/>
</dbReference>
<dbReference type="NCBIfam" id="TIGR04020">
    <property type="entry name" value="seco_metab_LLM"/>
    <property type="match status" value="1"/>
</dbReference>
<organism evidence="11 12">
    <name type="scientific">Streptomyces cinnamoneus</name>
    <name type="common">Streptoverticillium cinnamoneum</name>
    <dbReference type="NCBI Taxonomy" id="53446"/>
    <lineage>
        <taxon>Bacteria</taxon>
        <taxon>Bacillati</taxon>
        <taxon>Actinomycetota</taxon>
        <taxon>Actinomycetes</taxon>
        <taxon>Kitasatosporales</taxon>
        <taxon>Streptomycetaceae</taxon>
        <taxon>Streptomyces</taxon>
        <taxon>Streptomyces cinnamoneus group</taxon>
    </lineage>
</organism>
<dbReference type="Pfam" id="PF00296">
    <property type="entry name" value="Bac_luciferase"/>
    <property type="match status" value="1"/>
</dbReference>
<evidence type="ECO:0000256" key="8">
    <source>
        <dbReference type="SAM" id="MobiDB-lite"/>
    </source>
</evidence>
<dbReference type="PROSITE" id="PS00455">
    <property type="entry name" value="AMP_BINDING"/>
    <property type="match status" value="1"/>
</dbReference>
<keyword evidence="4" id="KW-0808">Transferase</keyword>
<dbReference type="GO" id="GO:0004315">
    <property type="term" value="F:3-oxoacyl-[acyl-carrier-protein] synthase activity"/>
    <property type="evidence" value="ECO:0007669"/>
    <property type="project" value="InterPro"/>
</dbReference>
<dbReference type="SMART" id="SM00823">
    <property type="entry name" value="PKS_PP"/>
    <property type="match status" value="3"/>
</dbReference>
<dbReference type="SUPFAM" id="SSF51679">
    <property type="entry name" value="Bacterial luciferase-like"/>
    <property type="match status" value="1"/>
</dbReference>
<dbReference type="Pfam" id="PF00109">
    <property type="entry name" value="ketoacyl-synt"/>
    <property type="match status" value="1"/>
</dbReference>
<dbReference type="CDD" id="cd05930">
    <property type="entry name" value="A_NRPS"/>
    <property type="match status" value="1"/>
</dbReference>
<evidence type="ECO:0000256" key="4">
    <source>
        <dbReference type="ARBA" id="ARBA00022679"/>
    </source>
</evidence>
<feature type="domain" description="Carrier" evidence="9">
    <location>
        <begin position="1623"/>
        <end position="1701"/>
    </location>
</feature>
<keyword evidence="6" id="KW-0012">Acyltransferase</keyword>
<dbReference type="Pfam" id="PF00501">
    <property type="entry name" value="AMP-binding"/>
    <property type="match status" value="2"/>
</dbReference>
<dbReference type="Pfam" id="PF00550">
    <property type="entry name" value="PP-binding"/>
    <property type="match status" value="3"/>
</dbReference>
<dbReference type="SUPFAM" id="SSF47336">
    <property type="entry name" value="ACP-like"/>
    <property type="match status" value="3"/>
</dbReference>
<evidence type="ECO:0000256" key="7">
    <source>
        <dbReference type="ARBA" id="ARBA00029443"/>
    </source>
</evidence>
<dbReference type="Gene3D" id="1.10.1200.10">
    <property type="entry name" value="ACP-like"/>
    <property type="match status" value="3"/>
</dbReference>
<dbReference type="InterPro" id="IPR018201">
    <property type="entry name" value="Ketoacyl_synth_AS"/>
</dbReference>
<dbReference type="InterPro" id="IPR009081">
    <property type="entry name" value="PP-bd_ACP"/>
</dbReference>
<dbReference type="CDD" id="cd00833">
    <property type="entry name" value="PKS"/>
    <property type="match status" value="1"/>
</dbReference>
<dbReference type="InterPro" id="IPR014043">
    <property type="entry name" value="Acyl_transferase_dom"/>
</dbReference>
<gene>
    <name evidence="11" type="ORF">GCM10010507_23580</name>
</gene>
<name>A0A918WFT0_STRCJ</name>
<dbReference type="PANTHER" id="PTHR45527">
    <property type="entry name" value="NONRIBOSOMAL PEPTIDE SYNTHETASE"/>
    <property type="match status" value="1"/>
</dbReference>
<comment type="similarity">
    <text evidence="7">In the C-terminal section; belongs to the NRP synthetase family.</text>
</comment>
<dbReference type="SUPFAM" id="SSF55048">
    <property type="entry name" value="Probable ACP-binding domain of malonyl-CoA ACP transacylase"/>
    <property type="match status" value="1"/>
</dbReference>
<dbReference type="SUPFAM" id="SSF53901">
    <property type="entry name" value="Thiolase-like"/>
    <property type="match status" value="1"/>
</dbReference>
<sequence>MTLDRHGEAHAVRYPELLDLAGRMLTGLRRQGLAPGDRAVLVGLPPAGFFPALWACLLGGIQPLAISEPVDAQPKAGEGRFVTAWQRLGRPTVLSGADGIPALAEAGVRAVDPGTLVEDHGTEPHRPEGDDTALLMLSSGSTGTAKAARLTHRGLAEFGHGSQRLLGWQPGEVTLNWLPADHSGALLLYHLLPLFTGATQIHVPTDLVLADPLRWLDLMDRYRVNHSWAPAFGYQLVRRALAGRPEADWDLSAVRTLVSGGEQIGPGLVRGFLEEAARFGLAGDCFVPAWGMAETCTGITMGRFGGPGSVHRIRRASLAGDVEYAGPDVPDGACLDFVSVGRPAPGAALRIVDARGAVLPEGRIGTLQVSSARVTPGYVDDEAADERAFPTGDWAPRSWLDTGDLGFLKDGELVVTGRSKDIVILNGHNHLCHEIEEVAASVEGVLAGAVAACGLPSAQHGTETLGLLFAPDGTGRDTGETAREIRRVLFARLHLTAGTVVPVAAEAFPRTSSGKVLRRAARDRLLSSGRTDPRHEPEAAPAHHEPEATLPSSPTLPPQRTLEVVRRSVREILAELPGAPAHRGPLDTTPFHELGLTSVSLIRLHVTLERALTCTFPRTLLFGHPTVTSLAAALDGYGGTTEQPEQPERPEARTPGATDRRVAVIGMAFRFPGASDEEGFWADLRDGTSRISTFGAAELAAAGLSPEEAADPELRPFGGVLDEVTGFDHRFFGISPHEAALTHPAHRLFLECSHHALEEGGYADAARHERIGVFAAAGMNLYDYQTGPGRPPADLGLAMQSSLGTLPDFLASRVAYRLNLRGPAVGVQTACSSSLVAVHLAAQALVNGDADLALAGAAAVHLPQHSGYRLHPGSVLSPSGSCRPFDAAADGTVGGNGVAVVLLKPLQRALADGDRVHAVIMGSAVNNDGAAKIGFTAPGVAGQTEAVRQALARAGVSADSIGHLEAHGTGTPLGDPVEFAALTDALRSPTGQTAFCTLGSVKANLGHLDTCAGMAGLIKTVLMLRHRTLVRTPGLTTAHPAVDPAGTPFVLATRTRPWPAGPEPRRAGVSALGVGGTNAFVVLEEAPATAVPDPGPVGRASVLALSAGHPEALRALAAEVSGWLADRPQAPPAAVAAELARRPRHPHRLAVTGRTATELAEALGAWQRSGTTTGGHAGSVPPEGFGPPAFAYSGQGSDPRPLLALLQTHSVAGPLLAECDEEYRRLTGTGLLARLDTAPDGPLPTELAQPALFAAQTAATELWRSRGLQPGHLLGHSLGEYAALWAAGGISTATGMRLTTLRGRLMQDTEPGAMLAVRAGRAPAERIAALTGLALAAENAADSQVLSGRAEDVERATALLDAEGVAWRRLPVDRAFHSATLDPVLSAFRRAAEEFTYLPIRTPLACGLDGTVLPPGAVVGPDYLTAQLRGPVRFRDLLVSLEAAGCRSYLTIGPDEVLSGLGPRTTGGRPWIASQRRGLPADSGDALAQAELYCLGAPLDLPRDGALPPEPLPRYPFQRTDFPYPAEPQPSPAPPSPQDAPAPDLSAPGLSAPDLSAPGLSAPDLSAPDLSSPGLSSPDLSAPKSPVPTSPVPASSVPQPSDRPEPVAPRTSGETPLRPAGTQAPAPVLEQLLALTARHLGCPVAEVTADTAFVRLGADSLTLAAMGRELATEFGAQVPLRDLFGSLDTPRKLAAALRPGRTAGPAAADPVPPAPLAPPRVAGPRALPGTAPATGGCDFSLYFFGDYPEHESRNKYDLILDATTYADQHGFHTVWLPERHFHSFGALFPNPSVLAAALATRTSRIRLHAGSVVLPLHHPIRVAEEWSVVDNLSDGRAGLCVASGWHARDFALAPENFGRHRELMYDRLDTVRALWSGASVGTTSGDGKPVDVALYPRPIQPQPPLFVAVAQNPDSYRAAARNGLGVVTNLMSQSVEQVAENIALYRRTRAEAGLDPDAGRVVVLLHTYLGTDQEQARADARAPFCAYLRSSMALLGQFANSLGLAADLEHTPPEDLDFLLHRAYEQYCDGRALIGTVDGCAPVVERLLAAGVNEIASFVDFGLGREQVLDGLVRLDELRRRFLPGTGPAERRAEATLPLTPAQRGVWFIEQLDPGSGDYLEPRAIRLDGPLDPGALRSALDLVVRRQPALRTAFRERDGEPRQEVQTGVVLDCPLVDCTGRSEEEAVAGHLAGLRAEPLDLTRAPLVRARLLRFSADRHVLLLLTHHLVFDAASLHILGQELAGHLRGGPHPPAPLPALPSGHVPSGEPADPARLAYWRRQLADAPALELPTDRPRSHRAPAGAWLSRAFKPVTRQALRDVGRQQAVTPFMAVLAAIGTVLARFAGQDDLVLGTAVANRPADCEGTIGFFVDTVPLRLDLAGDPTFAELLGRVRTVSAEAYDRAMPFDELVRAVNPERGTGRNPLFQVMVEYEAEAGTRFEAGALRGETVDLPSGRAPFDLSLCLSYRDGLLHCLAHYDAALFEEATVRRILDYVEQVLEAGAEDPAGRRLSALTAPPAPEARVLDGLESRPAAASDELLHHAFERQARRTPGAQAVVDAGHTVTYGELDLAAEGLAARLRAGTGVAGAVVALCLPRGVPAVAAVLAVLKAGGVLLPLDPAQPTARLAHMLTDSGAALLVTTAAAEPEGLRAAVPGLRVLDPDAEPTAAGPAAPADSPGDAEDPALCLYTSGSTGRPKGVLLPHRGPVNLLRWFHDSRPRLRTLQWASAGFDLSLFEIFTTLGSGAALVLLPEEARYDAHAVAAAVREHGVQRLCLTASALAHLMDAEPGLPGLRELVSVGERLQPTPALRRFLAAHPHCALYNDYGPTEASMMVTSHRVDPQDDAPAIGRPVAGVAVRLLDAAGRRVPLGAVGEIHAGGAAPALGYLGRPRESAAAFVADPLAPGTRLYRTGDLGRWTADGELQYLGRRDEQVKIRGVRVEPAETRRTLLALPGVRDAEVVVRTGPGGEPRLVGYLELAPGIATAEIVAQLTAQLPGQFVPSAWVRLDRLPLNAAGKHDRHALPEPDWAAAEEGAEPLTAAEHAVHALWCEELGVGSVPVDRSFFSVGGHSLSAVRLLDRLRDELGLDCTLPAFFRQPTVRALARRVPPPVERTVGLAGVQHRLWRRHLQHPRPEVCNASVRLDLTGELDPDALAGALGLLARRHDALRSRITETDEGPRQQILAGVHPELRVESVGPQEADAWCRSLADRPFALDRAPLWRAGLGHLGGDSWVLVLTFHHLIVDGWSMGLLLTELPALYAAVREGTGPALPEPSVQYPDYVAWRTRQTSGAARAGLERFWRAELAGEPDGPRLPCDFPRPAELSGRGAVVGTALSAGPADRLRRLAAERGSTLAALLATVCARWLGGLCDQPDLVLALSSANRLHAEHRHTVGMFGGPVPLRLTADPQAPFDAALARTTHTLFSALEHQALAWDEVTAVTAGADRSPNRLDAVMLTVADADWPAVDLPGLTTEVSGVVSAGVARTELYLRAEPGPEGIRFWFEYSTDLFRPGTVRRWADAFVSALEELADSLPVTKEVD</sequence>
<dbReference type="InterPro" id="IPR023213">
    <property type="entry name" value="CAT-like_dom_sf"/>
</dbReference>
<dbReference type="InterPro" id="IPR020806">
    <property type="entry name" value="PKS_PP-bd"/>
</dbReference>
<dbReference type="Gene3D" id="3.30.559.30">
    <property type="entry name" value="Nonribosomal peptide synthetase, condensation domain"/>
    <property type="match status" value="2"/>
</dbReference>
<evidence type="ECO:0000313" key="12">
    <source>
        <dbReference type="Proteomes" id="UP000646244"/>
    </source>
</evidence>
<feature type="region of interest" description="Disordered" evidence="8">
    <location>
        <begin position="636"/>
        <end position="657"/>
    </location>
</feature>
<dbReference type="InterPro" id="IPR020845">
    <property type="entry name" value="AMP-binding_CS"/>
</dbReference>
<dbReference type="Gene3D" id="3.30.70.3290">
    <property type="match status" value="1"/>
</dbReference>
<dbReference type="InterPro" id="IPR045851">
    <property type="entry name" value="AMP-bd_C_sf"/>
</dbReference>
<reference evidence="11" key="1">
    <citation type="journal article" date="2014" name="Int. J. Syst. Evol. Microbiol.">
        <title>Complete genome sequence of Corynebacterium casei LMG S-19264T (=DSM 44701T), isolated from a smear-ripened cheese.</title>
        <authorList>
            <consortium name="US DOE Joint Genome Institute (JGI-PGF)"/>
            <person name="Walter F."/>
            <person name="Albersmeier A."/>
            <person name="Kalinowski J."/>
            <person name="Ruckert C."/>
        </authorList>
    </citation>
    <scope>NUCLEOTIDE SEQUENCE</scope>
    <source>
        <strain evidence="11">JCM 4633</strain>
    </source>
</reference>
<feature type="compositionally biased region" description="Pro residues" evidence="8">
    <location>
        <begin position="1525"/>
        <end position="1540"/>
    </location>
</feature>
<reference evidence="11" key="2">
    <citation type="submission" date="2020-09" db="EMBL/GenBank/DDBJ databases">
        <authorList>
            <person name="Sun Q."/>
            <person name="Ohkuma M."/>
        </authorList>
    </citation>
    <scope>NUCLEOTIDE SEQUENCE</scope>
    <source>
        <strain evidence="11">JCM 4633</strain>
    </source>
</reference>
<feature type="domain" description="Carrier" evidence="9">
    <location>
        <begin position="3037"/>
        <end position="3112"/>
    </location>
</feature>
<evidence type="ECO:0000256" key="3">
    <source>
        <dbReference type="ARBA" id="ARBA00022553"/>
    </source>
</evidence>
<evidence type="ECO:0000313" key="11">
    <source>
        <dbReference type="EMBL" id="GHC47315.1"/>
    </source>
</evidence>
<dbReference type="InterPro" id="IPR016035">
    <property type="entry name" value="Acyl_Trfase/lysoPLipase"/>
</dbReference>
<dbReference type="PROSITE" id="PS50075">
    <property type="entry name" value="CARRIER"/>
    <property type="match status" value="3"/>
</dbReference>
<proteinExistence type="inferred from homology"/>
<dbReference type="InterPro" id="IPR010071">
    <property type="entry name" value="AA_adenyl_dom"/>
</dbReference>
<dbReference type="GO" id="GO:0043041">
    <property type="term" value="P:amino acid activation for nonribosomal peptide biosynthetic process"/>
    <property type="evidence" value="ECO:0007669"/>
    <property type="project" value="TreeGrafter"/>
</dbReference>
<evidence type="ECO:0008006" key="13">
    <source>
        <dbReference type="Google" id="ProtNLM"/>
    </source>
</evidence>
<dbReference type="SUPFAM" id="SSF52151">
    <property type="entry name" value="FabD/lysophospholipase-like"/>
    <property type="match status" value="1"/>
</dbReference>
<dbReference type="CDD" id="cd19531">
    <property type="entry name" value="LCL_NRPS-like"/>
    <property type="match status" value="2"/>
</dbReference>
<evidence type="ECO:0000256" key="6">
    <source>
        <dbReference type="ARBA" id="ARBA00023315"/>
    </source>
</evidence>
<keyword evidence="3" id="KW-0597">Phosphoprotein</keyword>
<feature type="region of interest" description="Disordered" evidence="8">
    <location>
        <begin position="1504"/>
        <end position="1622"/>
    </location>
</feature>
<feature type="domain" description="Ketosynthase family 3 (KS3)" evidence="10">
    <location>
        <begin position="659"/>
        <end position="1085"/>
    </location>
</feature>
<keyword evidence="2" id="KW-0596">Phosphopantetheine</keyword>
<dbReference type="InterPro" id="IPR016039">
    <property type="entry name" value="Thiolase-like"/>
</dbReference>
<dbReference type="NCBIfam" id="TIGR01733">
    <property type="entry name" value="AA-adenyl-dom"/>
    <property type="match status" value="1"/>
</dbReference>
<dbReference type="Pfam" id="PF16197">
    <property type="entry name" value="KAsynt_C_assoc"/>
    <property type="match status" value="1"/>
</dbReference>
<feature type="compositionally biased region" description="Low complexity" evidence="8">
    <location>
        <begin position="2665"/>
        <end position="2678"/>
    </location>
</feature>
<evidence type="ECO:0000256" key="5">
    <source>
        <dbReference type="ARBA" id="ARBA00023194"/>
    </source>
</evidence>
<dbReference type="InterPro" id="IPR032821">
    <property type="entry name" value="PKS_assoc"/>
</dbReference>
<feature type="compositionally biased region" description="Basic and acidic residues" evidence="8">
    <location>
        <begin position="526"/>
        <end position="547"/>
    </location>
</feature>
<dbReference type="PROSITE" id="PS00012">
    <property type="entry name" value="PHOSPHOPANTETHEINE"/>
    <property type="match status" value="2"/>
</dbReference>
<dbReference type="SMART" id="SM00825">
    <property type="entry name" value="PKS_KS"/>
    <property type="match status" value="1"/>
</dbReference>
<dbReference type="GO" id="GO:0006633">
    <property type="term" value="P:fatty acid biosynthetic process"/>
    <property type="evidence" value="ECO:0007669"/>
    <property type="project" value="InterPro"/>
</dbReference>
<dbReference type="PANTHER" id="PTHR45527:SF1">
    <property type="entry name" value="FATTY ACID SYNTHASE"/>
    <property type="match status" value="1"/>
</dbReference>
<dbReference type="SMART" id="SM00827">
    <property type="entry name" value="PKS_AT"/>
    <property type="match status" value="1"/>
</dbReference>
<feature type="region of interest" description="Disordered" evidence="8">
    <location>
        <begin position="2661"/>
        <end position="2686"/>
    </location>
</feature>
<dbReference type="GO" id="GO:0016705">
    <property type="term" value="F:oxidoreductase activity, acting on paired donors, with incorporation or reduction of molecular oxygen"/>
    <property type="evidence" value="ECO:0007669"/>
    <property type="project" value="InterPro"/>
</dbReference>
<comment type="caution">
    <text evidence="11">The sequence shown here is derived from an EMBL/GenBank/DDBJ whole genome shotgun (WGS) entry which is preliminary data.</text>
</comment>
<dbReference type="Gene3D" id="3.40.366.10">
    <property type="entry name" value="Malonyl-Coenzyme A Acyl Carrier Protein, domain 2"/>
    <property type="match status" value="1"/>
</dbReference>
<dbReference type="InterPro" id="IPR020841">
    <property type="entry name" value="PKS_Beta-ketoAc_synthase_dom"/>
</dbReference>
<dbReference type="Pfam" id="PF02801">
    <property type="entry name" value="Ketoacyl-synt_C"/>
    <property type="match status" value="1"/>
</dbReference>
<feature type="domain" description="Carrier" evidence="9">
    <location>
        <begin position="560"/>
        <end position="638"/>
    </location>
</feature>
<dbReference type="Pfam" id="PF00668">
    <property type="entry name" value="Condensation"/>
    <property type="match status" value="2"/>
</dbReference>
<dbReference type="SUPFAM" id="SSF52777">
    <property type="entry name" value="CoA-dependent acyltransferases"/>
    <property type="match status" value="4"/>
</dbReference>
<dbReference type="GO" id="GO:0005737">
    <property type="term" value="C:cytoplasm"/>
    <property type="evidence" value="ECO:0007669"/>
    <property type="project" value="TreeGrafter"/>
</dbReference>
<comment type="cofactor">
    <cofactor evidence="1">
        <name>pantetheine 4'-phosphate</name>
        <dbReference type="ChEBI" id="CHEBI:47942"/>
    </cofactor>
</comment>
<dbReference type="InterPro" id="IPR006162">
    <property type="entry name" value="Ppantetheine_attach_site"/>
</dbReference>
<dbReference type="InterPro" id="IPR016036">
    <property type="entry name" value="Malonyl_transacylase_ACP-bd"/>
</dbReference>
<evidence type="ECO:0000259" key="10">
    <source>
        <dbReference type="PROSITE" id="PS52004"/>
    </source>
</evidence>
<dbReference type="InterPro" id="IPR011251">
    <property type="entry name" value="Luciferase-like_dom"/>
</dbReference>
<dbReference type="InterPro" id="IPR036661">
    <property type="entry name" value="Luciferase-like_sf"/>
</dbReference>
<dbReference type="PROSITE" id="PS52004">
    <property type="entry name" value="KS3_2"/>
    <property type="match status" value="1"/>
</dbReference>
<dbReference type="InterPro" id="IPR042099">
    <property type="entry name" value="ANL_N_sf"/>
</dbReference>
<keyword evidence="5" id="KW-0045">Antibiotic biosynthesis</keyword>
<dbReference type="Gene3D" id="3.40.47.10">
    <property type="match status" value="1"/>
</dbReference>
<protein>
    <recommendedName>
        <fullName evidence="13">Amino acid adenylation domain-containing protein</fullName>
    </recommendedName>
</protein>
<dbReference type="Gene3D" id="3.30.559.10">
    <property type="entry name" value="Chloramphenicol acetyltransferase-like domain"/>
    <property type="match status" value="2"/>
</dbReference>
<evidence type="ECO:0000256" key="1">
    <source>
        <dbReference type="ARBA" id="ARBA00001957"/>
    </source>
</evidence>
<feature type="compositionally biased region" description="Low complexity" evidence="8">
    <location>
        <begin position="1560"/>
        <end position="1584"/>
    </location>
</feature>
<dbReference type="GO" id="GO:0044550">
    <property type="term" value="P:secondary metabolite biosynthetic process"/>
    <property type="evidence" value="ECO:0007669"/>
    <property type="project" value="TreeGrafter"/>
</dbReference>
<dbReference type="InterPro" id="IPR001242">
    <property type="entry name" value="Condensation_dom"/>
</dbReference>